<organism evidence="1 2">
    <name type="scientific">Vespula maculifrons</name>
    <name type="common">Eastern yellow jacket</name>
    <name type="synonym">Wasp</name>
    <dbReference type="NCBI Taxonomy" id="7453"/>
    <lineage>
        <taxon>Eukaryota</taxon>
        <taxon>Metazoa</taxon>
        <taxon>Ecdysozoa</taxon>
        <taxon>Arthropoda</taxon>
        <taxon>Hexapoda</taxon>
        <taxon>Insecta</taxon>
        <taxon>Pterygota</taxon>
        <taxon>Neoptera</taxon>
        <taxon>Endopterygota</taxon>
        <taxon>Hymenoptera</taxon>
        <taxon>Apocrita</taxon>
        <taxon>Aculeata</taxon>
        <taxon>Vespoidea</taxon>
        <taxon>Vespidae</taxon>
        <taxon>Vespinae</taxon>
        <taxon>Vespula</taxon>
    </lineage>
</organism>
<proteinExistence type="predicted"/>
<dbReference type="AlphaFoldDB" id="A0ABD2BUC0"/>
<evidence type="ECO:0000313" key="2">
    <source>
        <dbReference type="Proteomes" id="UP001607303"/>
    </source>
</evidence>
<name>A0ABD2BUC0_VESMC</name>
<reference evidence="1 2" key="1">
    <citation type="journal article" date="2024" name="Ann. Entomol. Soc. Am.">
        <title>Genomic analyses of the southern and eastern yellowjacket wasps (Hymenoptera: Vespidae) reveal evolutionary signatures of social life.</title>
        <authorList>
            <person name="Catto M.A."/>
            <person name="Caine P.B."/>
            <person name="Orr S.E."/>
            <person name="Hunt B.G."/>
            <person name="Goodisman M.A.D."/>
        </authorList>
    </citation>
    <scope>NUCLEOTIDE SEQUENCE [LARGE SCALE GENOMIC DNA]</scope>
    <source>
        <strain evidence="1">232</strain>
        <tissue evidence="1">Head and thorax</tissue>
    </source>
</reference>
<evidence type="ECO:0000313" key="1">
    <source>
        <dbReference type="EMBL" id="KAL2736370.1"/>
    </source>
</evidence>
<dbReference type="Proteomes" id="UP001607303">
    <property type="component" value="Unassembled WGS sequence"/>
</dbReference>
<keyword evidence="2" id="KW-1185">Reference proteome</keyword>
<protein>
    <submittedName>
        <fullName evidence="1">Uncharacterized protein</fullName>
    </submittedName>
</protein>
<sequence length="146" mass="16759">MVQSCFEFRRVRIVVLVVRILHKIKLCSGDTELRETTTKSSVRPTLTINGSVLLRISSSMHRSSRCAHSPQIQIAKWGYSAARKNNKDGPSTDFYIVLWTSTRELRKISCIPFLQWEYLPVREENKDGPSTDIYSSFFICALDSNQ</sequence>
<accession>A0ABD2BUC0</accession>
<gene>
    <name evidence="1" type="ORF">V1477_012879</name>
</gene>
<comment type="caution">
    <text evidence="1">The sequence shown here is derived from an EMBL/GenBank/DDBJ whole genome shotgun (WGS) entry which is preliminary data.</text>
</comment>
<dbReference type="EMBL" id="JAYRBN010000066">
    <property type="protein sequence ID" value="KAL2736370.1"/>
    <property type="molecule type" value="Genomic_DNA"/>
</dbReference>